<dbReference type="Pfam" id="PF03466">
    <property type="entry name" value="LysR_substrate"/>
    <property type="match status" value="2"/>
</dbReference>
<keyword evidence="4" id="KW-0804">Transcription</keyword>
<dbReference type="Pfam" id="PF00126">
    <property type="entry name" value="HTH_1"/>
    <property type="match status" value="1"/>
</dbReference>
<dbReference type="AlphaFoldDB" id="A0A1S8M801"/>
<evidence type="ECO:0000313" key="6">
    <source>
        <dbReference type="Proteomes" id="UP000190951"/>
    </source>
</evidence>
<dbReference type="PANTHER" id="PTHR30419">
    <property type="entry name" value="HTH-TYPE TRANSCRIPTIONAL REGULATOR YBHD"/>
    <property type="match status" value="1"/>
</dbReference>
<proteinExistence type="inferred from homology"/>
<keyword evidence="2" id="KW-0805">Transcription regulation</keyword>
<dbReference type="EMBL" id="CP096983">
    <property type="protein sequence ID" value="URZ12726.1"/>
    <property type="molecule type" value="Genomic_DNA"/>
</dbReference>
<evidence type="ECO:0000256" key="2">
    <source>
        <dbReference type="ARBA" id="ARBA00023015"/>
    </source>
</evidence>
<reference evidence="5 6" key="1">
    <citation type="submission" date="2022-04" db="EMBL/GenBank/DDBJ databases">
        <title>Genome sequence of C. roseum typestrain.</title>
        <authorList>
            <person name="Poehlein A."/>
            <person name="Schoch T."/>
            <person name="Duerre P."/>
            <person name="Daniel R."/>
        </authorList>
    </citation>
    <scope>NUCLEOTIDE SEQUENCE [LARGE SCALE GENOMIC DNA]</scope>
    <source>
        <strain evidence="5 6">DSM 7320</strain>
    </source>
</reference>
<evidence type="ECO:0000256" key="1">
    <source>
        <dbReference type="ARBA" id="ARBA00009437"/>
    </source>
</evidence>
<dbReference type="Proteomes" id="UP000190951">
    <property type="component" value="Chromosome"/>
</dbReference>
<dbReference type="InterPro" id="IPR005119">
    <property type="entry name" value="LysR_subst-bd"/>
</dbReference>
<dbReference type="InterPro" id="IPR050950">
    <property type="entry name" value="HTH-type_LysR_regulators"/>
</dbReference>
<dbReference type="InterPro" id="IPR036390">
    <property type="entry name" value="WH_DNA-bd_sf"/>
</dbReference>
<keyword evidence="6" id="KW-1185">Reference proteome</keyword>
<evidence type="ECO:0000256" key="3">
    <source>
        <dbReference type="ARBA" id="ARBA00023125"/>
    </source>
</evidence>
<dbReference type="PRINTS" id="PR00039">
    <property type="entry name" value="HTHLYSR"/>
</dbReference>
<dbReference type="Gene3D" id="3.40.190.10">
    <property type="entry name" value="Periplasmic binding protein-like II"/>
    <property type="match status" value="2"/>
</dbReference>
<dbReference type="FunFam" id="1.10.10.10:FF:000001">
    <property type="entry name" value="LysR family transcriptional regulator"/>
    <property type="match status" value="1"/>
</dbReference>
<dbReference type="GO" id="GO:0003677">
    <property type="term" value="F:DNA binding"/>
    <property type="evidence" value="ECO:0007669"/>
    <property type="project" value="UniProtKB-KW"/>
</dbReference>
<evidence type="ECO:0000256" key="4">
    <source>
        <dbReference type="ARBA" id="ARBA00023163"/>
    </source>
</evidence>
<dbReference type="RefSeq" id="WP_077834145.1">
    <property type="nucleotide sequence ID" value="NZ_CP096983.1"/>
</dbReference>
<dbReference type="GO" id="GO:0005829">
    <property type="term" value="C:cytosol"/>
    <property type="evidence" value="ECO:0007669"/>
    <property type="project" value="TreeGrafter"/>
</dbReference>
<sequence length="279" mass="32272">MNIRQLEYFVTLSETLSFTKTAQKFFISQTAITKQIKLLESTLDTKLFNRDKHYVELTPAGSVFLVEAKAILRKIEEATERVHLTTIGFVGLLRIGFIKGYEKTCFTDLIFKIYNKYPNISIDFFRGTEEELYDKVLNSELDIIFNNFKKESMEVGLEKKLVGKYPLKVVVHPTHILATKKSVCFEELRGETIFKYSDGEDMEVILLMVSANMGVAIMPSYCVRYLNQSQHIMIIELKDSDAYVNIGAIWNRKNNNPALLRMLKIIEEDKISLKKMHEL</sequence>
<evidence type="ECO:0000313" key="5">
    <source>
        <dbReference type="EMBL" id="URZ12726.1"/>
    </source>
</evidence>
<accession>A0A1S8M801</accession>
<organism evidence="5 6">
    <name type="scientific">Clostridium felsineum</name>
    <dbReference type="NCBI Taxonomy" id="36839"/>
    <lineage>
        <taxon>Bacteria</taxon>
        <taxon>Bacillati</taxon>
        <taxon>Bacillota</taxon>
        <taxon>Clostridia</taxon>
        <taxon>Eubacteriales</taxon>
        <taxon>Clostridiaceae</taxon>
        <taxon>Clostridium</taxon>
    </lineage>
</organism>
<dbReference type="Gene3D" id="3.40.190.290">
    <property type="match status" value="1"/>
</dbReference>
<dbReference type="Gene3D" id="1.10.10.10">
    <property type="entry name" value="Winged helix-like DNA-binding domain superfamily/Winged helix DNA-binding domain"/>
    <property type="match status" value="1"/>
</dbReference>
<dbReference type="GO" id="GO:0003700">
    <property type="term" value="F:DNA-binding transcription factor activity"/>
    <property type="evidence" value="ECO:0007669"/>
    <property type="project" value="InterPro"/>
</dbReference>
<gene>
    <name evidence="5" type="primary">hdfR_3</name>
    <name evidence="5" type="ORF">CROST_034710</name>
</gene>
<dbReference type="SUPFAM" id="SSF46785">
    <property type="entry name" value="Winged helix' DNA-binding domain"/>
    <property type="match status" value="1"/>
</dbReference>
<dbReference type="SUPFAM" id="SSF53850">
    <property type="entry name" value="Periplasmic binding protein-like II"/>
    <property type="match status" value="1"/>
</dbReference>
<keyword evidence="3" id="KW-0238">DNA-binding</keyword>
<dbReference type="PROSITE" id="PS50931">
    <property type="entry name" value="HTH_LYSR"/>
    <property type="match status" value="1"/>
</dbReference>
<dbReference type="InterPro" id="IPR036388">
    <property type="entry name" value="WH-like_DNA-bd_sf"/>
</dbReference>
<dbReference type="STRING" id="84029.CROST_39990"/>
<name>A0A1S8M801_9CLOT</name>
<comment type="similarity">
    <text evidence="1">Belongs to the LysR transcriptional regulatory family.</text>
</comment>
<dbReference type="PANTHER" id="PTHR30419:SF28">
    <property type="entry name" value="HTH-TYPE TRANSCRIPTIONAL REGULATOR BSDA"/>
    <property type="match status" value="1"/>
</dbReference>
<protein>
    <submittedName>
        <fullName evidence="5">HTH-type transcriptional regulator HdfR</fullName>
    </submittedName>
</protein>
<dbReference type="CDD" id="cd05466">
    <property type="entry name" value="PBP2_LTTR_substrate"/>
    <property type="match status" value="1"/>
</dbReference>
<dbReference type="InterPro" id="IPR000847">
    <property type="entry name" value="LysR_HTH_N"/>
</dbReference>
<dbReference type="KEGG" id="crw:CROST_034710"/>